<evidence type="ECO:0000256" key="1">
    <source>
        <dbReference type="SAM" id="Coils"/>
    </source>
</evidence>
<feature type="compositionally biased region" description="Basic and acidic residues" evidence="2">
    <location>
        <begin position="25"/>
        <end position="41"/>
    </location>
</feature>
<dbReference type="OrthoDB" id="331341at2759"/>
<dbReference type="AlphaFoldDB" id="W3VX97"/>
<keyword evidence="5" id="KW-1185">Reference proteome</keyword>
<proteinExistence type="predicted"/>
<name>W3VX97_MOEAP</name>
<dbReference type="InterPro" id="IPR003169">
    <property type="entry name" value="GYF"/>
</dbReference>
<sequence length="486" mass="53875">MSLQDKRKAVSGSSSAPGPSSSKRVRIDDTTRRTAKRHADTDYFDGDPEIEEQDRRRLRKDQKRGRIDDRGEDLSASDDSDDDADSDAGADAGSHRRRAERRRKASAKDGADDDDDDMFDVGSDDDAAPSKGKHKAAEKKRFLKLGELEEGQEFGSKKRSALDADADADLVRGDGEALDDDDDADPDLELEEDARSANGQDEAVDLNAYAERTPPTSPGGTVQARAKAPKVTGFNMSDEMRTGAFDAEGNYHEHARDPHAQHDAWLTGVYSRTTILDARRAQQARDRALREREATAAQQDGDEDDIKRRLVEHMQRTETVQRTLQRLGKQLAEQKKRGQRAEIDKAAHEVESVTHLASVLMSRFGRLDVYEQTYESLLHDVHKSGLVRNTFDPAAKFDPPTEALDATQTTAEWEYRWTPAYLAAAAREQGTCVDPEIQTFGPFSLADLHAWAEQGYFGDGGDRILVRRAGSRDAWIPYAELSAGSG</sequence>
<evidence type="ECO:0000313" key="4">
    <source>
        <dbReference type="EMBL" id="ETS65421.1"/>
    </source>
</evidence>
<comment type="caution">
    <text evidence="4">The sequence shown here is derived from an EMBL/GenBank/DDBJ whole genome shotgun (WGS) entry which is preliminary data.</text>
</comment>
<feature type="domain" description="GYF" evidence="3">
    <location>
        <begin position="410"/>
        <end position="482"/>
    </location>
</feature>
<dbReference type="Pfam" id="PF02213">
    <property type="entry name" value="GYF"/>
    <property type="match status" value="1"/>
</dbReference>
<dbReference type="InterPro" id="IPR039905">
    <property type="entry name" value="CD2BP2/Lin1"/>
</dbReference>
<accession>W3VX97</accession>
<feature type="compositionally biased region" description="Acidic residues" evidence="2">
    <location>
        <begin position="42"/>
        <end position="52"/>
    </location>
</feature>
<dbReference type="PROSITE" id="PS50829">
    <property type="entry name" value="GYF"/>
    <property type="match status" value="1"/>
</dbReference>
<protein>
    <recommendedName>
        <fullName evidence="3">GYF domain-containing protein</fullName>
    </recommendedName>
</protein>
<evidence type="ECO:0000256" key="2">
    <source>
        <dbReference type="SAM" id="MobiDB-lite"/>
    </source>
</evidence>
<dbReference type="PANTHER" id="PTHR13138:SF3">
    <property type="entry name" value="CD2 ANTIGEN CYTOPLASMIC TAIL-BINDING PROTEIN 2"/>
    <property type="match status" value="1"/>
</dbReference>
<reference evidence="4 5" key="1">
    <citation type="journal article" date="2014" name="Genome Announc.">
        <title>Genome sequence of the basidiomycetous fungus Pseudozyma aphidis DSM70725, an efficient producer of biosurfactant mannosylerythritol lipids.</title>
        <authorList>
            <person name="Lorenz S."/>
            <person name="Guenther M."/>
            <person name="Grumaz C."/>
            <person name="Rupp S."/>
            <person name="Zibek S."/>
            <person name="Sohn K."/>
        </authorList>
    </citation>
    <scope>NUCLEOTIDE SEQUENCE [LARGE SCALE GENOMIC DNA]</scope>
    <source>
        <strain evidence="5">ATCC 32657 / CBS 517.83 / DSM 70725 / JCM 10318 / NBRC 10182 / NRRL Y-7954 / St-0401</strain>
    </source>
</reference>
<dbReference type="InterPro" id="IPR035445">
    <property type="entry name" value="GYF-like_dom_sf"/>
</dbReference>
<dbReference type="Proteomes" id="UP000019462">
    <property type="component" value="Unassembled WGS sequence"/>
</dbReference>
<dbReference type="EMBL" id="AWNI01000001">
    <property type="protein sequence ID" value="ETS65421.1"/>
    <property type="molecule type" value="Genomic_DNA"/>
</dbReference>
<feature type="compositionally biased region" description="Low complexity" evidence="2">
    <location>
        <begin position="11"/>
        <end position="22"/>
    </location>
</feature>
<dbReference type="Gene3D" id="3.30.1490.40">
    <property type="match status" value="1"/>
</dbReference>
<dbReference type="SUPFAM" id="SSF55277">
    <property type="entry name" value="GYF domain"/>
    <property type="match status" value="1"/>
</dbReference>
<evidence type="ECO:0000313" key="5">
    <source>
        <dbReference type="Proteomes" id="UP000019462"/>
    </source>
</evidence>
<feature type="compositionally biased region" description="Acidic residues" evidence="2">
    <location>
        <begin position="176"/>
        <end position="192"/>
    </location>
</feature>
<dbReference type="HOGENOM" id="CLU_478319_0_0_1"/>
<feature type="compositionally biased region" description="Basic residues" evidence="2">
    <location>
        <begin position="131"/>
        <end position="143"/>
    </location>
</feature>
<organism evidence="4 5">
    <name type="scientific">Moesziomyces aphidis</name>
    <name type="common">Pseudozyma aphidis</name>
    <dbReference type="NCBI Taxonomy" id="84754"/>
    <lineage>
        <taxon>Eukaryota</taxon>
        <taxon>Fungi</taxon>
        <taxon>Dikarya</taxon>
        <taxon>Basidiomycota</taxon>
        <taxon>Ustilaginomycotina</taxon>
        <taxon>Ustilaginomycetes</taxon>
        <taxon>Ustilaginales</taxon>
        <taxon>Ustilaginaceae</taxon>
        <taxon>Moesziomyces</taxon>
    </lineage>
</organism>
<evidence type="ECO:0000259" key="3">
    <source>
        <dbReference type="PROSITE" id="PS50829"/>
    </source>
</evidence>
<keyword evidence="1" id="KW-0175">Coiled coil</keyword>
<feature type="compositionally biased region" description="Acidic residues" evidence="2">
    <location>
        <begin position="111"/>
        <end position="127"/>
    </location>
</feature>
<feature type="compositionally biased region" description="Basic residues" evidence="2">
    <location>
        <begin position="95"/>
        <end position="105"/>
    </location>
</feature>
<feature type="compositionally biased region" description="Acidic residues" evidence="2">
    <location>
        <begin position="75"/>
        <end position="88"/>
    </location>
</feature>
<dbReference type="PANTHER" id="PTHR13138">
    <property type="entry name" value="PROTEIN LIN1"/>
    <property type="match status" value="1"/>
</dbReference>
<feature type="coiled-coil region" evidence="1">
    <location>
        <begin position="278"/>
        <end position="349"/>
    </location>
</feature>
<gene>
    <name evidence="4" type="ORF">PaG_00155</name>
</gene>
<feature type="compositionally biased region" description="Basic and acidic residues" evidence="2">
    <location>
        <begin position="64"/>
        <end position="73"/>
    </location>
</feature>
<dbReference type="GO" id="GO:0005682">
    <property type="term" value="C:U5 snRNP"/>
    <property type="evidence" value="ECO:0007669"/>
    <property type="project" value="InterPro"/>
</dbReference>
<feature type="region of interest" description="Disordered" evidence="2">
    <location>
        <begin position="1"/>
        <end position="203"/>
    </location>
</feature>